<dbReference type="Proteomes" id="UP001207468">
    <property type="component" value="Unassembled WGS sequence"/>
</dbReference>
<proteinExistence type="predicted"/>
<protein>
    <submittedName>
        <fullName evidence="1">Uncharacterized protein</fullName>
    </submittedName>
</protein>
<reference evidence="1" key="1">
    <citation type="submission" date="2021-03" db="EMBL/GenBank/DDBJ databases">
        <title>Evolutionary priming and transition to the ectomycorrhizal habit in an iconic lineage of mushroom-forming fungi: is preadaptation a requirement?</title>
        <authorList>
            <consortium name="DOE Joint Genome Institute"/>
            <person name="Looney B.P."/>
            <person name="Miyauchi S."/>
            <person name="Morin E."/>
            <person name="Drula E."/>
            <person name="Courty P.E."/>
            <person name="Chicoki N."/>
            <person name="Fauchery L."/>
            <person name="Kohler A."/>
            <person name="Kuo A."/>
            <person name="LaButti K."/>
            <person name="Pangilinan J."/>
            <person name="Lipzen A."/>
            <person name="Riley R."/>
            <person name="Andreopoulos W."/>
            <person name="He G."/>
            <person name="Johnson J."/>
            <person name="Barry K.W."/>
            <person name="Grigoriev I.V."/>
            <person name="Nagy L."/>
            <person name="Hibbett D."/>
            <person name="Henrissat B."/>
            <person name="Matheny P.B."/>
            <person name="Labbe J."/>
            <person name="Martin A.F."/>
        </authorList>
    </citation>
    <scope>NUCLEOTIDE SEQUENCE</scope>
    <source>
        <strain evidence="1">BPL698</strain>
    </source>
</reference>
<sequence>MKKNPLLLYVAGIAAAASLLFVACSKNGVSSSVPAGQQSISLYMADGPGFFDHVFLDVKSIEVLVDTSKNTRAHDNSNWVYIGSRVKAPDSSFVWDNLSTTAGEYDLLQLRNGIDTSLGTAMVHAGSIRLIRIDLGTNNYFVKDSIKYPLQLPPGAPSYILIRLLGNEWEQYASGHYRLWLDFDIQRSIVQLNNNAFYLIPYLKAFIVSKTGTISGALVPPAAWPEIVTIYNATDTAYALPNRDGTFKVRGLNDGTYSVFVNASNGYKDTTLSNITISNANSVSIGTVTLRK</sequence>
<accession>A0ACC0TVQ7</accession>
<evidence type="ECO:0000313" key="1">
    <source>
        <dbReference type="EMBL" id="KAI9450906.1"/>
    </source>
</evidence>
<keyword evidence="2" id="KW-1185">Reference proteome</keyword>
<organism evidence="1 2">
    <name type="scientific">Russula earlei</name>
    <dbReference type="NCBI Taxonomy" id="71964"/>
    <lineage>
        <taxon>Eukaryota</taxon>
        <taxon>Fungi</taxon>
        <taxon>Dikarya</taxon>
        <taxon>Basidiomycota</taxon>
        <taxon>Agaricomycotina</taxon>
        <taxon>Agaricomycetes</taxon>
        <taxon>Russulales</taxon>
        <taxon>Russulaceae</taxon>
        <taxon>Russula</taxon>
    </lineage>
</organism>
<name>A0ACC0TVQ7_9AGAM</name>
<evidence type="ECO:0000313" key="2">
    <source>
        <dbReference type="Proteomes" id="UP001207468"/>
    </source>
</evidence>
<comment type="caution">
    <text evidence="1">The sequence shown here is derived from an EMBL/GenBank/DDBJ whole genome shotgun (WGS) entry which is preliminary data.</text>
</comment>
<dbReference type="EMBL" id="JAGFNK010000402">
    <property type="protein sequence ID" value="KAI9450906.1"/>
    <property type="molecule type" value="Genomic_DNA"/>
</dbReference>
<gene>
    <name evidence="1" type="ORF">F5148DRAFT_1290471</name>
</gene>